<organism evidence="1 2">
    <name type="scientific">Pseudomonas syringae</name>
    <dbReference type="NCBI Taxonomy" id="317"/>
    <lineage>
        <taxon>Bacteria</taxon>
        <taxon>Pseudomonadati</taxon>
        <taxon>Pseudomonadota</taxon>
        <taxon>Gammaproteobacteria</taxon>
        <taxon>Pseudomonadales</taxon>
        <taxon>Pseudomonadaceae</taxon>
        <taxon>Pseudomonas</taxon>
    </lineage>
</organism>
<dbReference type="AlphaFoldDB" id="A0A2K4X444"/>
<dbReference type="EMBL" id="LT963413">
    <property type="protein sequence ID" value="SOS43067.1"/>
    <property type="molecule type" value="Genomic_DNA"/>
</dbReference>
<evidence type="ECO:0000313" key="2">
    <source>
        <dbReference type="Proteomes" id="UP000238095"/>
    </source>
</evidence>
<geneLocation type="plasmid" evidence="1">
    <name>PP4</name>
</geneLocation>
<gene>
    <name evidence="1" type="ORF">CFBP3840_P400039</name>
</gene>
<protein>
    <submittedName>
        <fullName evidence="1">Uncharacterized protein</fullName>
    </submittedName>
</protein>
<evidence type="ECO:0000313" key="1">
    <source>
        <dbReference type="EMBL" id="SOS43067.1"/>
    </source>
</evidence>
<proteinExistence type="predicted"/>
<sequence length="285" mass="31666">MFEGGRSFKRTYVGFQSKLGQRRMNRRSLDHRTLWAQEIIDHQTFALLPQSQATFMQGQMDLTPGNLSRFDKLRYFFAHLTHGVMIETLGVGIDLQWHSPLRSTAIPKRSTDQLVVDAPLPASIVLNESVFAFENAAAFLQRVSIIPQGGGFVGNGIDSVHRHMTVRIVCVLVNSGDVLMPFHAQLTNAVFGALEYLRICRQFVFAPRQDEVIDRVLAATTLGSNHVHFRRRGLPGEAIGLARNAPTDQALTAIGEHVGDHDGTVASIISIRIINEPIKHRLLGT</sequence>
<dbReference type="Proteomes" id="UP000238095">
    <property type="component" value="Plasmid PP4"/>
</dbReference>
<keyword evidence="1" id="KW-0614">Plasmid</keyword>
<name>A0A2K4X444_PSESX</name>
<accession>A0A2K4X444</accession>
<reference evidence="1 2" key="1">
    <citation type="submission" date="2017-11" db="EMBL/GenBank/DDBJ databases">
        <authorList>
            <person name="Han C.G."/>
        </authorList>
    </citation>
    <scope>NUCLEOTIDE SEQUENCE [LARGE SCALE GENOMIC DNA]</scope>
    <source>
        <strain evidence="1">CFBP3840</strain>
        <plasmid evidence="2">Plasmid pp4</plasmid>
    </source>
</reference>